<dbReference type="EMBL" id="HE797160">
    <property type="protein sequence ID" value="CCM04614.1"/>
    <property type="molecule type" value="Genomic_DNA"/>
</dbReference>
<dbReference type="SMART" id="SM00320">
    <property type="entry name" value="WD40"/>
    <property type="match status" value="6"/>
</dbReference>
<feature type="compositionally biased region" description="Polar residues" evidence="3">
    <location>
        <begin position="89"/>
        <end position="98"/>
    </location>
</feature>
<evidence type="ECO:0000256" key="3">
    <source>
        <dbReference type="SAM" id="MobiDB-lite"/>
    </source>
</evidence>
<feature type="domain" description="Transcription factor spt8 beta-propeller" evidence="4">
    <location>
        <begin position="490"/>
        <end position="651"/>
    </location>
</feature>
<dbReference type="Pfam" id="PF23798">
    <property type="entry name" value="Beta-prop_SPT8"/>
    <property type="match status" value="2"/>
</dbReference>
<dbReference type="Proteomes" id="UP000006352">
    <property type="component" value="Unassembled WGS sequence"/>
</dbReference>
<evidence type="ECO:0000259" key="4">
    <source>
        <dbReference type="Pfam" id="PF23798"/>
    </source>
</evidence>
<organism evidence="5 6">
    <name type="scientific">Fibroporia radiculosa</name>
    <dbReference type="NCBI Taxonomy" id="599839"/>
    <lineage>
        <taxon>Eukaryota</taxon>
        <taxon>Fungi</taxon>
        <taxon>Dikarya</taxon>
        <taxon>Basidiomycota</taxon>
        <taxon>Agaricomycotina</taxon>
        <taxon>Agaricomycetes</taxon>
        <taxon>Polyporales</taxon>
        <taxon>Fibroporiaceae</taxon>
        <taxon>Fibroporia</taxon>
    </lineage>
</organism>
<gene>
    <name evidence="5" type="ORF">FIBRA_06798</name>
</gene>
<feature type="compositionally biased region" description="Acidic residues" evidence="3">
    <location>
        <begin position="1"/>
        <end position="15"/>
    </location>
</feature>
<dbReference type="InterPro" id="IPR015943">
    <property type="entry name" value="WD40/YVTN_repeat-like_dom_sf"/>
</dbReference>
<feature type="region of interest" description="Disordered" evidence="3">
    <location>
        <begin position="1"/>
        <end position="119"/>
    </location>
</feature>
<keyword evidence="2" id="KW-0677">Repeat</keyword>
<dbReference type="PANTHER" id="PTHR19848">
    <property type="entry name" value="WD40 REPEAT PROTEIN"/>
    <property type="match status" value="1"/>
</dbReference>
<evidence type="ECO:0000256" key="1">
    <source>
        <dbReference type="ARBA" id="ARBA00022574"/>
    </source>
</evidence>
<keyword evidence="1" id="KW-0853">WD repeat</keyword>
<feature type="compositionally biased region" description="Polar residues" evidence="3">
    <location>
        <begin position="342"/>
        <end position="354"/>
    </location>
</feature>
<dbReference type="SUPFAM" id="SSF50978">
    <property type="entry name" value="WD40 repeat-like"/>
    <property type="match status" value="1"/>
</dbReference>
<dbReference type="InParanoid" id="J4H497"/>
<dbReference type="Gene3D" id="2.130.10.10">
    <property type="entry name" value="YVTN repeat-like/Quinoprotein amine dehydrogenase"/>
    <property type="match status" value="2"/>
</dbReference>
<evidence type="ECO:0000313" key="6">
    <source>
        <dbReference type="Proteomes" id="UP000006352"/>
    </source>
</evidence>
<dbReference type="PANTHER" id="PTHR19848:SF8">
    <property type="entry name" value="F-BOX AND WD REPEAT DOMAIN CONTAINING 7"/>
    <property type="match status" value="1"/>
</dbReference>
<dbReference type="InterPro" id="IPR057544">
    <property type="entry name" value="Beta-prop_SPT8"/>
</dbReference>
<dbReference type="OrthoDB" id="10260946at2759"/>
<dbReference type="STRING" id="599839.J4H497"/>
<dbReference type="RefSeq" id="XP_012183897.1">
    <property type="nucleotide sequence ID" value="XM_012328507.1"/>
</dbReference>
<dbReference type="AlphaFoldDB" id="J4H497"/>
<evidence type="ECO:0000313" key="5">
    <source>
        <dbReference type="EMBL" id="CCM04614.1"/>
    </source>
</evidence>
<feature type="compositionally biased region" description="Acidic residues" evidence="3">
    <location>
        <begin position="45"/>
        <end position="69"/>
    </location>
</feature>
<reference evidence="5 6" key="1">
    <citation type="journal article" date="2012" name="Appl. Environ. Microbiol.">
        <title>Short-read sequencing for genomic analysis of the brown rot fungus Fibroporia radiculosa.</title>
        <authorList>
            <person name="Tang J.D."/>
            <person name="Perkins A.D."/>
            <person name="Sonstegard T.S."/>
            <person name="Schroeder S.G."/>
            <person name="Burgess S.C."/>
            <person name="Diehl S.V."/>
        </authorList>
    </citation>
    <scope>NUCLEOTIDE SEQUENCE [LARGE SCALE GENOMIC DNA]</scope>
    <source>
        <strain evidence="5 6">TFFH 294</strain>
    </source>
</reference>
<dbReference type="FunCoup" id="J4H497">
    <property type="interactions" value="44"/>
</dbReference>
<name>J4H497_9APHY</name>
<proteinExistence type="predicted"/>
<accession>J4H497</accession>
<dbReference type="GeneID" id="24099525"/>
<dbReference type="HOGENOM" id="CLU_010934_1_1_1"/>
<feature type="region of interest" description="Disordered" evidence="3">
    <location>
        <begin position="391"/>
        <end position="479"/>
    </location>
</feature>
<dbReference type="InterPro" id="IPR001680">
    <property type="entry name" value="WD40_rpt"/>
</dbReference>
<feature type="compositionally biased region" description="Polar residues" evidence="3">
    <location>
        <begin position="459"/>
        <end position="471"/>
    </location>
</feature>
<protein>
    <recommendedName>
        <fullName evidence="4">Transcription factor spt8 beta-propeller domain-containing protein</fullName>
    </recommendedName>
</protein>
<feature type="compositionally biased region" description="Basic and acidic residues" evidence="3">
    <location>
        <begin position="402"/>
        <end position="412"/>
    </location>
</feature>
<feature type="region of interest" description="Disordered" evidence="3">
    <location>
        <begin position="334"/>
        <end position="363"/>
    </location>
</feature>
<feature type="domain" description="Transcription factor spt8 beta-propeller" evidence="4">
    <location>
        <begin position="140"/>
        <end position="331"/>
    </location>
</feature>
<sequence>MSHSESEDDGIDDAEFDRTTEGDDEIDEDILDALEGDLAAAAAEEGTDGEDDSLSDDSDGGSDDDEAGYDDVLSQKQVQVEDVSGSVPPATTLSSSRDSPSGEEHSPAAAAPPRSRSLSPAHMRRIKLLSDISWPRSYTVEAICAIPQPVPTHCLASSLCLTHLLTGSEDGYIRNYDIFSAVNGKVFLTAPQRHHCGVMEGLMKAGQIKFWWENPGASDAGVNYGSSEEPRLSSVYSLAMHSDALWSLAGSDQGQINLFTVRHDPGRLCHSMKGHRGRPVSGLAMQHDEKGFFSAGWDGEAVQWDLNTGWAVRNFTAHGSQLTAIAVRPLAAPHAGHHWSSPRLNNQMQISTQGPPGDSSALGAAGEEMDWLKAELEGDSELIGQAAMGRRMSAGAAAPPPQKHEEDDKSDGSYDPLFDDEPDADGEPDQGDGAMVPPNPAAPPFSNLSHARFSDTKQRSFSTSQAHSGTRSAVAPKNAPPILDPLTYATFSSDTLMTASIDGQVILWDTRVHSPGTGVGRLWMSDKTPPWCVSACWSADGAQIYTGRRNGTIDIYDVRQTGRVGSGTPKILKTLRNPVSSGVVSCVVAFPDGRHLACASNDNIRLWNVAEAGEPDALGKMKSGVQFKIIPGHHGGFISQMLVDPAARFLMIQQPPFALFGYYHVNAPSHSRDTNEAIRGCREPRSVFSGAYIVNGSLSRAIYDSTASSRQSRCLAEIPAHFMSRLNSDVGIAVAAVTYVLDVIRPIVVPDQLREILSAL</sequence>
<feature type="compositionally biased region" description="Acidic residues" evidence="3">
    <location>
        <begin position="417"/>
        <end position="430"/>
    </location>
</feature>
<dbReference type="InterPro" id="IPR036322">
    <property type="entry name" value="WD40_repeat_dom_sf"/>
</dbReference>
<feature type="compositionally biased region" description="Acidic residues" evidence="3">
    <location>
        <begin position="22"/>
        <end position="35"/>
    </location>
</feature>
<feature type="compositionally biased region" description="Low complexity" evidence="3">
    <location>
        <begin position="107"/>
        <end position="119"/>
    </location>
</feature>
<evidence type="ECO:0000256" key="2">
    <source>
        <dbReference type="ARBA" id="ARBA00022737"/>
    </source>
</evidence>
<keyword evidence="6" id="KW-1185">Reference proteome</keyword>